<dbReference type="PANTHER" id="PTHR43194:SF2">
    <property type="entry name" value="PEROXISOMAL MEMBRANE PROTEIN LPX1"/>
    <property type="match status" value="1"/>
</dbReference>
<keyword evidence="3" id="KW-1185">Reference proteome</keyword>
<protein>
    <submittedName>
        <fullName evidence="2">Pimeloyl-ACP methyl ester carboxylesterase</fullName>
    </submittedName>
</protein>
<sequence length="241" mass="25588">MAEAVLVPGMLCDAGLWAEVEPALDVTAVHAQLSEPSITGMAEQVLSSTDGPFTLIGLSLGAIVGFEVARLAPERVVGFAALSTNATGPRSDQLRAWRRMAEHSESGEFASVVEETLTAMFATPLPPSRLARAYRGMAGRVGEQRFLAQLAAQATRTDARAGLTAIDAPSLVACGTEDALCPPEFHRDIADRLPDAELHQVPDSGHLLPLEAPEKTAELLNRLLRRCGPAPHDRGDAPCPR</sequence>
<evidence type="ECO:0000313" key="3">
    <source>
        <dbReference type="Proteomes" id="UP000569329"/>
    </source>
</evidence>
<dbReference type="InterPro" id="IPR029058">
    <property type="entry name" value="AB_hydrolase_fold"/>
</dbReference>
<dbReference type="SUPFAM" id="SSF53474">
    <property type="entry name" value="alpha/beta-Hydrolases"/>
    <property type="match status" value="1"/>
</dbReference>
<comment type="caution">
    <text evidence="2">The sequence shown here is derived from an EMBL/GenBank/DDBJ whole genome shotgun (WGS) entry which is preliminary data.</text>
</comment>
<organism evidence="2 3">
    <name type="scientific">Halosaccharopolyspora lacisalsi</name>
    <dbReference type="NCBI Taxonomy" id="1000566"/>
    <lineage>
        <taxon>Bacteria</taxon>
        <taxon>Bacillati</taxon>
        <taxon>Actinomycetota</taxon>
        <taxon>Actinomycetes</taxon>
        <taxon>Pseudonocardiales</taxon>
        <taxon>Pseudonocardiaceae</taxon>
        <taxon>Halosaccharopolyspora</taxon>
    </lineage>
</organism>
<dbReference type="InterPro" id="IPR000073">
    <property type="entry name" value="AB_hydrolase_1"/>
</dbReference>
<feature type="domain" description="AB hydrolase-1" evidence="1">
    <location>
        <begin position="35"/>
        <end position="218"/>
    </location>
</feature>
<dbReference type="PANTHER" id="PTHR43194">
    <property type="entry name" value="HYDROLASE ALPHA/BETA FOLD FAMILY"/>
    <property type="match status" value="1"/>
</dbReference>
<dbReference type="Pfam" id="PF12697">
    <property type="entry name" value="Abhydrolase_6"/>
    <property type="match status" value="1"/>
</dbReference>
<dbReference type="GO" id="GO:0003824">
    <property type="term" value="F:catalytic activity"/>
    <property type="evidence" value="ECO:0007669"/>
    <property type="project" value="UniProtKB-ARBA"/>
</dbReference>
<accession>A0A839DZI7</accession>
<dbReference type="AlphaFoldDB" id="A0A839DZI7"/>
<gene>
    <name evidence="2" type="ORF">FHX42_003485</name>
</gene>
<dbReference type="EMBL" id="JACGWZ010000005">
    <property type="protein sequence ID" value="MBA8826109.1"/>
    <property type="molecule type" value="Genomic_DNA"/>
</dbReference>
<dbReference type="InterPro" id="IPR050228">
    <property type="entry name" value="Carboxylesterase_BioH"/>
</dbReference>
<dbReference type="Gene3D" id="3.40.50.1820">
    <property type="entry name" value="alpha/beta hydrolase"/>
    <property type="match status" value="1"/>
</dbReference>
<reference evidence="2 3" key="1">
    <citation type="submission" date="2020-07" db="EMBL/GenBank/DDBJ databases">
        <title>Sequencing the genomes of 1000 actinobacteria strains.</title>
        <authorList>
            <person name="Klenk H.-P."/>
        </authorList>
    </citation>
    <scope>NUCLEOTIDE SEQUENCE [LARGE SCALE GENOMIC DNA]</scope>
    <source>
        <strain evidence="2 3">DSM 45975</strain>
    </source>
</reference>
<evidence type="ECO:0000313" key="2">
    <source>
        <dbReference type="EMBL" id="MBA8826109.1"/>
    </source>
</evidence>
<dbReference type="RefSeq" id="WP_328796289.1">
    <property type="nucleotide sequence ID" value="NZ_JACGWZ010000005.1"/>
</dbReference>
<evidence type="ECO:0000259" key="1">
    <source>
        <dbReference type="Pfam" id="PF12697"/>
    </source>
</evidence>
<name>A0A839DZI7_9PSEU</name>
<proteinExistence type="predicted"/>
<dbReference type="Proteomes" id="UP000569329">
    <property type="component" value="Unassembled WGS sequence"/>
</dbReference>